<feature type="region of interest" description="Disordered" evidence="1">
    <location>
        <begin position="159"/>
        <end position="192"/>
    </location>
</feature>
<dbReference type="PANTHER" id="PTHR13400">
    <property type="entry name" value="CHEMOKINE C-C MOTIF RECEPTOR 1"/>
    <property type="match status" value="1"/>
</dbReference>
<feature type="compositionally biased region" description="Low complexity" evidence="1">
    <location>
        <begin position="23"/>
        <end position="34"/>
    </location>
</feature>
<organism evidence="2 3">
    <name type="scientific">Amphibalanus amphitrite</name>
    <name type="common">Striped barnacle</name>
    <name type="synonym">Balanus amphitrite</name>
    <dbReference type="NCBI Taxonomy" id="1232801"/>
    <lineage>
        <taxon>Eukaryota</taxon>
        <taxon>Metazoa</taxon>
        <taxon>Ecdysozoa</taxon>
        <taxon>Arthropoda</taxon>
        <taxon>Crustacea</taxon>
        <taxon>Multicrustacea</taxon>
        <taxon>Cirripedia</taxon>
        <taxon>Thoracica</taxon>
        <taxon>Thoracicalcarea</taxon>
        <taxon>Balanomorpha</taxon>
        <taxon>Balanoidea</taxon>
        <taxon>Balanidae</taxon>
        <taxon>Amphibalaninae</taxon>
        <taxon>Amphibalanus</taxon>
    </lineage>
</organism>
<evidence type="ECO:0000256" key="1">
    <source>
        <dbReference type="SAM" id="MobiDB-lite"/>
    </source>
</evidence>
<dbReference type="AlphaFoldDB" id="A0A6A4VHI5"/>
<feature type="region of interest" description="Disordered" evidence="1">
    <location>
        <begin position="1"/>
        <end position="79"/>
    </location>
</feature>
<evidence type="ECO:0000313" key="2">
    <source>
        <dbReference type="EMBL" id="KAF0291014.1"/>
    </source>
</evidence>
<dbReference type="Pfam" id="PF13270">
    <property type="entry name" value="CCDC28"/>
    <property type="match status" value="1"/>
</dbReference>
<protein>
    <submittedName>
        <fullName evidence="2">Coiled-coil domain-containing protein 28B</fullName>
    </submittedName>
</protein>
<dbReference type="PANTHER" id="PTHR13400:SF4">
    <property type="entry name" value="COILED-COIL DOMAIN-CONTAINING PROTEIN 28A-LIKE PROTEIN"/>
    <property type="match status" value="1"/>
</dbReference>
<dbReference type="OrthoDB" id="9977011at2759"/>
<dbReference type="InterPro" id="IPR025271">
    <property type="entry name" value="CCDC28"/>
</dbReference>
<evidence type="ECO:0000313" key="3">
    <source>
        <dbReference type="Proteomes" id="UP000440578"/>
    </source>
</evidence>
<proteinExistence type="predicted"/>
<accession>A0A6A4VHI5</accession>
<name>A0A6A4VHI5_AMPAM</name>
<keyword evidence="3" id="KW-1185">Reference proteome</keyword>
<comment type="caution">
    <text evidence="2">The sequence shown here is derived from an EMBL/GenBank/DDBJ whole genome shotgun (WGS) entry which is preliminary data.</text>
</comment>
<reference evidence="2 3" key="1">
    <citation type="submission" date="2019-07" db="EMBL/GenBank/DDBJ databases">
        <title>Draft genome assembly of a fouling barnacle, Amphibalanus amphitrite (Darwin, 1854): The first reference genome for Thecostraca.</title>
        <authorList>
            <person name="Kim W."/>
        </authorList>
    </citation>
    <scope>NUCLEOTIDE SEQUENCE [LARGE SCALE GENOMIC DNA]</scope>
    <source>
        <strain evidence="2">SNU_AA5</strain>
        <tissue evidence="2">Soma without cirri and trophi</tissue>
    </source>
</reference>
<dbReference type="EMBL" id="VIIS01001914">
    <property type="protein sequence ID" value="KAF0291014.1"/>
    <property type="molecule type" value="Genomic_DNA"/>
</dbReference>
<dbReference type="Proteomes" id="UP000440578">
    <property type="component" value="Unassembled WGS sequence"/>
</dbReference>
<feature type="compositionally biased region" description="Basic and acidic residues" evidence="1">
    <location>
        <begin position="68"/>
        <end position="79"/>
    </location>
</feature>
<gene>
    <name evidence="2" type="primary">Ccdc28b</name>
    <name evidence="2" type="ORF">FJT64_010786</name>
</gene>
<sequence length="192" mass="20373">MSGGSSSGAAGQAQELRHLSDLSPPAAGSSGPPSVTIESETGARRPRPRARGRADPPAPPPTTSTAEAARDKHAFKEPADVKRMEADLLRLMQGFNSGSLRAFGKDVSMEQMEQIREQQERLAKLHFEMGAQQELFPPLSEEGLSRASASLQQLMQQLQQLSSSIEKLHSRADAPAAGSASTPQEPPHGAGT</sequence>